<sequence>MEVIRGWTHRAFPIEDLSFVGEARRHVARLAAERAWPEHDAARAALVATELGTNLAKHAQAGQLLVAARDALGDIELIAVDRGPGMPDLARSMRDGFSTTATAGTGLGAIARQSEGFDLHSLPGMGTVCLARVRPRTGTAVAAPARADAFDWGAVCVPVRGETACGDAWMLAFDGRRAAALLADGLGHGPEAQVAAQAALDGFASRPFDDGAATMQSMHERLRTTRGAAVFGLWMEGEALRYTGAGNVAGRLVSGTADKALATAHGTLGLQVRRFDMTPATRPPHALALLHSDGVQTRWPGAALAPLLAREPTLLAARIFADHARGRDDACVVALRPKEGP</sequence>
<dbReference type="InterPro" id="IPR036890">
    <property type="entry name" value="HATPase_C_sf"/>
</dbReference>
<dbReference type="Pfam" id="PF13581">
    <property type="entry name" value="HATPase_c_2"/>
    <property type="match status" value="1"/>
</dbReference>
<protein>
    <submittedName>
        <fullName evidence="2">Anti-sigma regulatory factor (Ser/Thr protein kinase)</fullName>
    </submittedName>
</protein>
<gene>
    <name evidence="2" type="ORF">DFR41_103306</name>
</gene>
<comment type="caution">
    <text evidence="2">The sequence shown here is derived from an EMBL/GenBank/DDBJ whole genome shotgun (WGS) entry which is preliminary data.</text>
</comment>
<evidence type="ECO:0000313" key="2">
    <source>
        <dbReference type="EMBL" id="RDI26149.1"/>
    </source>
</evidence>
<dbReference type="InterPro" id="IPR036457">
    <property type="entry name" value="PPM-type-like_dom_sf"/>
</dbReference>
<dbReference type="Gene3D" id="3.60.40.10">
    <property type="entry name" value="PPM-type phosphatase domain"/>
    <property type="match status" value="1"/>
</dbReference>
<feature type="domain" description="Histidine kinase/HSP90-like ATPase" evidence="1">
    <location>
        <begin position="20"/>
        <end position="124"/>
    </location>
</feature>
<dbReference type="InterPro" id="IPR039248">
    <property type="entry name" value="Ptase_RsbX"/>
</dbReference>
<dbReference type="Proteomes" id="UP000255265">
    <property type="component" value="Unassembled WGS sequence"/>
</dbReference>
<dbReference type="OrthoDB" id="479131at2"/>
<reference evidence="2 3" key="1">
    <citation type="submission" date="2018-07" db="EMBL/GenBank/DDBJ databases">
        <title>Genomic Encyclopedia of Type Strains, Phase IV (KMG-IV): sequencing the most valuable type-strain genomes for metagenomic binning, comparative biology and taxonomic classification.</title>
        <authorList>
            <person name="Goeker M."/>
        </authorList>
    </citation>
    <scope>NUCLEOTIDE SEQUENCE [LARGE SCALE GENOMIC DNA]</scope>
    <source>
        <strain evidence="2 3">DSM 21352</strain>
    </source>
</reference>
<dbReference type="SUPFAM" id="SSF55874">
    <property type="entry name" value="ATPase domain of HSP90 chaperone/DNA topoisomerase II/histidine kinase"/>
    <property type="match status" value="1"/>
</dbReference>
<dbReference type="AlphaFoldDB" id="A0A370FK44"/>
<name>A0A370FK44_9BURK</name>
<dbReference type="InterPro" id="IPR003594">
    <property type="entry name" value="HATPase_dom"/>
</dbReference>
<dbReference type="PANTHER" id="PTHR35801:SF1">
    <property type="entry name" value="PHOSPHOSERINE PHOSPHATASE RSBX"/>
    <property type="match status" value="1"/>
</dbReference>
<dbReference type="CDD" id="cd16934">
    <property type="entry name" value="HATPase_RsbT-like"/>
    <property type="match status" value="1"/>
</dbReference>
<dbReference type="EMBL" id="QQAV01000003">
    <property type="protein sequence ID" value="RDI26149.1"/>
    <property type="molecule type" value="Genomic_DNA"/>
</dbReference>
<evidence type="ECO:0000313" key="3">
    <source>
        <dbReference type="Proteomes" id="UP000255265"/>
    </source>
</evidence>
<organism evidence="2 3">
    <name type="scientific">Pseudacidovorax intermedius</name>
    <dbReference type="NCBI Taxonomy" id="433924"/>
    <lineage>
        <taxon>Bacteria</taxon>
        <taxon>Pseudomonadati</taxon>
        <taxon>Pseudomonadota</taxon>
        <taxon>Betaproteobacteria</taxon>
        <taxon>Burkholderiales</taxon>
        <taxon>Comamonadaceae</taxon>
        <taxon>Pseudacidovorax</taxon>
    </lineage>
</organism>
<evidence type="ECO:0000259" key="1">
    <source>
        <dbReference type="Pfam" id="PF13581"/>
    </source>
</evidence>
<dbReference type="STRING" id="433924.NS331_01435"/>
<dbReference type="PANTHER" id="PTHR35801">
    <property type="entry name" value="PHOSPHOSERINE PHOSPHATASE RSBX"/>
    <property type="match status" value="1"/>
</dbReference>
<dbReference type="RefSeq" id="WP_114802721.1">
    <property type="nucleotide sequence ID" value="NZ_QQAV01000003.1"/>
</dbReference>
<accession>A0A370FK44</accession>
<dbReference type="SUPFAM" id="SSF81606">
    <property type="entry name" value="PP2C-like"/>
    <property type="match status" value="1"/>
</dbReference>
<proteinExistence type="predicted"/>
<dbReference type="Gene3D" id="3.30.565.10">
    <property type="entry name" value="Histidine kinase-like ATPase, C-terminal domain"/>
    <property type="match status" value="1"/>
</dbReference>
<keyword evidence="3" id="KW-1185">Reference proteome</keyword>